<comment type="catalytic activity">
    <reaction evidence="1">
        <text>Thiol-dependent hydrolysis of ester, thioester, amide, peptide and isopeptide bonds formed by the C-terminal Gly of ubiquitin (a 76-residue protein attached to proteins as an intracellular targeting signal).</text>
        <dbReference type="EC" id="3.4.19.12"/>
    </reaction>
</comment>
<feature type="compositionally biased region" description="Polar residues" evidence="2">
    <location>
        <begin position="38"/>
        <end position="50"/>
    </location>
</feature>
<gene>
    <name evidence="4" type="primary">usp37_6</name>
    <name evidence="4" type="ORF">N1851_030329</name>
</gene>
<evidence type="ECO:0000256" key="1">
    <source>
        <dbReference type="RuleBase" id="RU366025"/>
    </source>
</evidence>
<evidence type="ECO:0000313" key="5">
    <source>
        <dbReference type="Proteomes" id="UP001174136"/>
    </source>
</evidence>
<dbReference type="GO" id="GO:0005634">
    <property type="term" value="C:nucleus"/>
    <property type="evidence" value="ECO:0007669"/>
    <property type="project" value="TreeGrafter"/>
</dbReference>
<dbReference type="PANTHER" id="PTHR24006:SF915">
    <property type="entry name" value="UBIQUITIN CARBOXYL-TERMINAL HYDROLASE-RELATED"/>
    <property type="match status" value="1"/>
</dbReference>
<dbReference type="EMBL" id="JAOPHQ010005741">
    <property type="protein sequence ID" value="KAK0134108.1"/>
    <property type="molecule type" value="Genomic_DNA"/>
</dbReference>
<dbReference type="SUPFAM" id="SSF54001">
    <property type="entry name" value="Cysteine proteinases"/>
    <property type="match status" value="1"/>
</dbReference>
<dbReference type="Gene3D" id="3.90.70.10">
    <property type="entry name" value="Cysteine proteinases"/>
    <property type="match status" value="1"/>
</dbReference>
<dbReference type="GO" id="GO:0004843">
    <property type="term" value="F:cysteine-type deubiquitinase activity"/>
    <property type="evidence" value="ECO:0007669"/>
    <property type="project" value="UniProtKB-UniRule"/>
</dbReference>
<dbReference type="GO" id="GO:0006508">
    <property type="term" value="P:proteolysis"/>
    <property type="evidence" value="ECO:0007669"/>
    <property type="project" value="UniProtKB-KW"/>
</dbReference>
<proteinExistence type="inferred from homology"/>
<comment type="similarity">
    <text evidence="1">Belongs to the peptidase C19 family.</text>
</comment>
<reference evidence="4" key="1">
    <citation type="journal article" date="2023" name="Front. Mar. Sci.">
        <title>A new Merluccius polli reference genome to investigate the effects of global change in West African waters.</title>
        <authorList>
            <person name="Mateo J.L."/>
            <person name="Blanco-Fernandez C."/>
            <person name="Garcia-Vazquez E."/>
            <person name="Machado-Schiaffino G."/>
        </authorList>
    </citation>
    <scope>NUCLEOTIDE SEQUENCE</scope>
    <source>
        <strain evidence="4">C29</strain>
        <tissue evidence="4">Fin</tissue>
    </source>
</reference>
<organism evidence="4 5">
    <name type="scientific">Merluccius polli</name>
    <name type="common">Benguela hake</name>
    <name type="synonym">Merluccius cadenati</name>
    <dbReference type="NCBI Taxonomy" id="89951"/>
    <lineage>
        <taxon>Eukaryota</taxon>
        <taxon>Metazoa</taxon>
        <taxon>Chordata</taxon>
        <taxon>Craniata</taxon>
        <taxon>Vertebrata</taxon>
        <taxon>Euteleostomi</taxon>
        <taxon>Actinopterygii</taxon>
        <taxon>Neopterygii</taxon>
        <taxon>Teleostei</taxon>
        <taxon>Neoteleostei</taxon>
        <taxon>Acanthomorphata</taxon>
        <taxon>Zeiogadaria</taxon>
        <taxon>Gadariae</taxon>
        <taxon>Gadiformes</taxon>
        <taxon>Gadoidei</taxon>
        <taxon>Merlucciidae</taxon>
        <taxon>Merluccius</taxon>
    </lineage>
</organism>
<accession>A0AA47M5T3</accession>
<dbReference type="PROSITE" id="PS00972">
    <property type="entry name" value="USP_1"/>
    <property type="match status" value="1"/>
</dbReference>
<dbReference type="InterPro" id="IPR038765">
    <property type="entry name" value="Papain-like_cys_pep_sf"/>
</dbReference>
<evidence type="ECO:0000313" key="4">
    <source>
        <dbReference type="EMBL" id="KAK0134108.1"/>
    </source>
</evidence>
<keyword evidence="1 4" id="KW-0378">Hydrolase</keyword>
<dbReference type="CDD" id="cd02257">
    <property type="entry name" value="Peptidase_C19"/>
    <property type="match status" value="1"/>
</dbReference>
<dbReference type="InterPro" id="IPR028889">
    <property type="entry name" value="USP"/>
</dbReference>
<dbReference type="InterPro" id="IPR050164">
    <property type="entry name" value="Peptidase_C19"/>
</dbReference>
<dbReference type="Proteomes" id="UP001174136">
    <property type="component" value="Unassembled WGS sequence"/>
</dbReference>
<feature type="domain" description="USP" evidence="3">
    <location>
        <begin position="96"/>
        <end position="411"/>
    </location>
</feature>
<comment type="caution">
    <text evidence="4">The sequence shown here is derived from an EMBL/GenBank/DDBJ whole genome shotgun (WGS) entry which is preliminary data.</text>
</comment>
<dbReference type="GO" id="GO:0016579">
    <property type="term" value="P:protein deubiquitination"/>
    <property type="evidence" value="ECO:0007669"/>
    <property type="project" value="InterPro"/>
</dbReference>
<dbReference type="GO" id="GO:0000082">
    <property type="term" value="P:G1/S transition of mitotic cell cycle"/>
    <property type="evidence" value="ECO:0007669"/>
    <property type="project" value="TreeGrafter"/>
</dbReference>
<evidence type="ECO:0000256" key="2">
    <source>
        <dbReference type="SAM" id="MobiDB-lite"/>
    </source>
</evidence>
<dbReference type="AlphaFoldDB" id="A0AA47M5T3"/>
<dbReference type="GO" id="GO:0005829">
    <property type="term" value="C:cytosol"/>
    <property type="evidence" value="ECO:0007669"/>
    <property type="project" value="TreeGrafter"/>
</dbReference>
<dbReference type="PROSITE" id="PS50235">
    <property type="entry name" value="USP_3"/>
    <property type="match status" value="1"/>
</dbReference>
<evidence type="ECO:0000259" key="3">
    <source>
        <dbReference type="PROSITE" id="PS50235"/>
    </source>
</evidence>
<dbReference type="Pfam" id="PF00443">
    <property type="entry name" value="UCH"/>
    <property type="match status" value="1"/>
</dbReference>
<keyword evidence="5" id="KW-1185">Reference proteome</keyword>
<feature type="region of interest" description="Disordered" evidence="2">
    <location>
        <begin position="1"/>
        <end position="67"/>
    </location>
</feature>
<keyword evidence="1" id="KW-0788">Thiol protease</keyword>
<dbReference type="InterPro" id="IPR018200">
    <property type="entry name" value="USP_CS"/>
</dbReference>
<feature type="compositionally biased region" description="Pro residues" evidence="2">
    <location>
        <begin position="1"/>
        <end position="13"/>
    </location>
</feature>
<dbReference type="PANTHER" id="PTHR24006">
    <property type="entry name" value="UBIQUITIN CARBOXYL-TERMINAL HYDROLASE"/>
    <property type="match status" value="1"/>
</dbReference>
<keyword evidence="1" id="KW-0833">Ubl conjugation pathway</keyword>
<protein>
    <recommendedName>
        <fullName evidence="1">Ubiquitin carboxyl-terminal hydrolase</fullName>
        <ecNumber evidence="1">3.4.19.12</ecNumber>
    </recommendedName>
</protein>
<keyword evidence="1" id="KW-0645">Protease</keyword>
<dbReference type="EC" id="3.4.19.12" evidence="1"/>
<feature type="compositionally biased region" description="Low complexity" evidence="2">
    <location>
        <begin position="27"/>
        <end position="37"/>
    </location>
</feature>
<dbReference type="InterPro" id="IPR001394">
    <property type="entry name" value="Peptidase_C19_UCH"/>
</dbReference>
<name>A0AA47M5T3_MERPO</name>
<dbReference type="PROSITE" id="PS00973">
    <property type="entry name" value="USP_2"/>
    <property type="match status" value="1"/>
</dbReference>
<sequence length="411" mass="45589">MSPSPSLPSPPSPTGILDVPDGIPNTSASSSAPVSSPEGQLSGSSDTQEYWSCEETPDDRQLKSAESKSSSWSSSLLSAYYSFGRSKTQRGQEEKLGLPNIGNSCFLNSALQCLYSLPSFCGDIARQEALWSPQGTSLKLLRYLGELYKSRQGQSSYKEKRKLLWSIKSSMAEVNDEYEDYSEQDAHEFLLLLFMKIKMEGETLQGTSTSPSYICPVQNFEFRLQCVRTCSSCGDKVIQEEEVHNNLSLDLHPLLITGLKSFFKPSELECTCRQCSGRQATVVRHFLTLPRVLVLHMKRYHNDGAQLRKVTDAVGIPPLLSLASLVGEQGDAAGMDTMRYEDHSNQTTYRLSGIISHLGESIDTGHYISDIVGENGTGWLTLNDSHVTKTAETAVLKTREETAYILFYVLW</sequence>